<evidence type="ECO:0000256" key="4">
    <source>
        <dbReference type="ARBA" id="ARBA00022833"/>
    </source>
</evidence>
<evidence type="ECO:0000256" key="6">
    <source>
        <dbReference type="PROSITE-ProRule" id="PRU00094"/>
    </source>
</evidence>
<feature type="compositionally biased region" description="Polar residues" evidence="7">
    <location>
        <begin position="795"/>
        <end position="810"/>
    </location>
</feature>
<dbReference type="Gene3D" id="3.30.50.10">
    <property type="entry name" value="Erythroid Transcription Factor GATA-1, subunit A"/>
    <property type="match status" value="1"/>
</dbReference>
<evidence type="ECO:0000259" key="9">
    <source>
        <dbReference type="PROSITE" id="PS50217"/>
    </source>
</evidence>
<feature type="region of interest" description="Disordered" evidence="7">
    <location>
        <begin position="735"/>
        <end position="810"/>
    </location>
</feature>
<dbReference type="SMART" id="SM00401">
    <property type="entry name" value="ZnF_GATA"/>
    <property type="match status" value="1"/>
</dbReference>
<evidence type="ECO:0000256" key="2">
    <source>
        <dbReference type="ARBA" id="ARBA00022723"/>
    </source>
</evidence>
<dbReference type="PANTHER" id="PTHR10071">
    <property type="entry name" value="TRANSCRIPTION FACTOR GATA FAMILY MEMBER"/>
    <property type="match status" value="1"/>
</dbReference>
<reference evidence="10" key="1">
    <citation type="submission" date="2013-07" db="EMBL/GenBank/DDBJ databases">
        <authorList>
            <consortium name="The Broad Institute Genome Sequencing Platform"/>
            <person name="Cuomo C."/>
            <person name="Litvintseva A."/>
            <person name="Chen Y."/>
            <person name="Heitman J."/>
            <person name="Sun S."/>
            <person name="Springer D."/>
            <person name="Dromer F."/>
            <person name="Young S.K."/>
            <person name="Zeng Q."/>
            <person name="Gargeya S."/>
            <person name="Fitzgerald M."/>
            <person name="Abouelleil A."/>
            <person name="Alvarado L."/>
            <person name="Berlin A.M."/>
            <person name="Chapman S.B."/>
            <person name="Dewar J."/>
            <person name="Goldberg J."/>
            <person name="Griggs A."/>
            <person name="Gujja S."/>
            <person name="Hansen M."/>
            <person name="Howarth C."/>
            <person name="Imamovic A."/>
            <person name="Larimer J."/>
            <person name="McCowan C."/>
            <person name="Murphy C."/>
            <person name="Pearson M."/>
            <person name="Priest M."/>
            <person name="Roberts A."/>
            <person name="Saif S."/>
            <person name="Shea T."/>
            <person name="Sykes S."/>
            <person name="Wortman J."/>
            <person name="Nusbaum C."/>
            <person name="Birren B."/>
        </authorList>
    </citation>
    <scope>NUCLEOTIDE SEQUENCE</scope>
    <source>
        <strain evidence="10">CBS 10117</strain>
    </source>
</reference>
<dbReference type="SUPFAM" id="SSF57716">
    <property type="entry name" value="Glucocorticoid receptor-like (DNA-binding domain)"/>
    <property type="match status" value="1"/>
</dbReference>
<name>A0AAJ8MKP7_9TREE</name>
<dbReference type="GO" id="GO:0000122">
    <property type="term" value="P:negative regulation of transcription by RNA polymerase II"/>
    <property type="evidence" value="ECO:0007669"/>
    <property type="project" value="TreeGrafter"/>
</dbReference>
<dbReference type="InterPro" id="IPR013088">
    <property type="entry name" value="Znf_NHR/GATA"/>
</dbReference>
<dbReference type="PROSITE" id="PS50114">
    <property type="entry name" value="GATA_ZN_FINGER_2"/>
    <property type="match status" value="1"/>
</dbReference>
<feature type="compositionally biased region" description="Polar residues" evidence="7">
    <location>
        <begin position="474"/>
        <end position="483"/>
    </location>
</feature>
<feature type="compositionally biased region" description="Low complexity" evidence="7">
    <location>
        <begin position="230"/>
        <end position="241"/>
    </location>
</feature>
<feature type="compositionally biased region" description="Basic and acidic residues" evidence="7">
    <location>
        <begin position="71"/>
        <end position="91"/>
    </location>
</feature>
<reference evidence="10" key="2">
    <citation type="submission" date="2024-02" db="EMBL/GenBank/DDBJ databases">
        <title>Comparative genomics of Cryptococcus and Kwoniella reveals pathogenesis evolution and contrasting modes of karyotype evolution via chromosome fusion or intercentromeric recombination.</title>
        <authorList>
            <person name="Coelho M.A."/>
            <person name="David-Palma M."/>
            <person name="Shea T."/>
            <person name="Bowers K."/>
            <person name="McGinley-Smith S."/>
            <person name="Mohammad A.W."/>
            <person name="Gnirke A."/>
            <person name="Yurkov A.M."/>
            <person name="Nowrousian M."/>
            <person name="Sun S."/>
            <person name="Cuomo C.A."/>
            <person name="Heitman J."/>
        </authorList>
    </citation>
    <scope>NUCLEOTIDE SEQUENCE</scope>
    <source>
        <strain evidence="10">CBS 10117</strain>
    </source>
</reference>
<accession>A0AAJ8MKP7</accession>
<dbReference type="PANTHER" id="PTHR10071:SF281">
    <property type="entry name" value="BOX A-BINDING FACTOR-RELATED"/>
    <property type="match status" value="1"/>
</dbReference>
<feature type="region of interest" description="Disordered" evidence="7">
    <location>
        <begin position="464"/>
        <end position="501"/>
    </location>
</feature>
<comment type="subcellular location">
    <subcellularLocation>
        <location evidence="1">Nucleus</location>
    </subcellularLocation>
</comment>
<evidence type="ECO:0000313" key="10">
    <source>
        <dbReference type="EMBL" id="WWC64612.1"/>
    </source>
</evidence>
<dbReference type="CDD" id="cd00202">
    <property type="entry name" value="ZnF_GATA"/>
    <property type="match status" value="1"/>
</dbReference>
<organism evidence="10 11">
    <name type="scientific">Kwoniella dejecticola CBS 10117</name>
    <dbReference type="NCBI Taxonomy" id="1296121"/>
    <lineage>
        <taxon>Eukaryota</taxon>
        <taxon>Fungi</taxon>
        <taxon>Dikarya</taxon>
        <taxon>Basidiomycota</taxon>
        <taxon>Agaricomycotina</taxon>
        <taxon>Tremellomycetes</taxon>
        <taxon>Tremellales</taxon>
        <taxon>Cryptococcaceae</taxon>
        <taxon>Kwoniella</taxon>
    </lineage>
</organism>
<feature type="compositionally biased region" description="Polar residues" evidence="7">
    <location>
        <begin position="54"/>
        <end position="66"/>
    </location>
</feature>
<dbReference type="SUPFAM" id="SSF57959">
    <property type="entry name" value="Leucine zipper domain"/>
    <property type="match status" value="1"/>
</dbReference>
<evidence type="ECO:0000256" key="5">
    <source>
        <dbReference type="ARBA" id="ARBA00023242"/>
    </source>
</evidence>
<keyword evidence="3 6" id="KW-0863">Zinc-finger</keyword>
<feature type="region of interest" description="Disordered" evidence="7">
    <location>
        <begin position="21"/>
        <end position="91"/>
    </location>
</feature>
<dbReference type="Pfam" id="PF00320">
    <property type="entry name" value="GATA"/>
    <property type="match status" value="1"/>
</dbReference>
<evidence type="ECO:0000256" key="7">
    <source>
        <dbReference type="SAM" id="MobiDB-lite"/>
    </source>
</evidence>
<dbReference type="GO" id="GO:0008270">
    <property type="term" value="F:zinc ion binding"/>
    <property type="evidence" value="ECO:0007669"/>
    <property type="project" value="UniProtKB-KW"/>
</dbReference>
<keyword evidence="5" id="KW-0539">Nucleus</keyword>
<evidence type="ECO:0000256" key="1">
    <source>
        <dbReference type="ARBA" id="ARBA00004123"/>
    </source>
</evidence>
<dbReference type="Pfam" id="PF07716">
    <property type="entry name" value="bZIP_2"/>
    <property type="match status" value="1"/>
</dbReference>
<evidence type="ECO:0000256" key="3">
    <source>
        <dbReference type="ARBA" id="ARBA00022771"/>
    </source>
</evidence>
<dbReference type="KEGG" id="kdj:28970323"/>
<feature type="compositionally biased region" description="Basic residues" evidence="7">
    <location>
        <begin position="486"/>
        <end position="498"/>
    </location>
</feature>
<feature type="compositionally biased region" description="Basic and acidic residues" evidence="7">
    <location>
        <begin position="773"/>
        <end position="786"/>
    </location>
</feature>
<proteinExistence type="predicted"/>
<feature type="domain" description="BZIP" evidence="9">
    <location>
        <begin position="73"/>
        <end position="119"/>
    </location>
</feature>
<evidence type="ECO:0008006" key="12">
    <source>
        <dbReference type="Google" id="ProtNLM"/>
    </source>
</evidence>
<dbReference type="InterPro" id="IPR000679">
    <property type="entry name" value="Znf_GATA"/>
</dbReference>
<dbReference type="InterPro" id="IPR039355">
    <property type="entry name" value="Transcription_factor_GATA"/>
</dbReference>
<dbReference type="GO" id="GO:0000981">
    <property type="term" value="F:DNA-binding transcription factor activity, RNA polymerase II-specific"/>
    <property type="evidence" value="ECO:0007669"/>
    <property type="project" value="TreeGrafter"/>
</dbReference>
<dbReference type="Proteomes" id="UP000078595">
    <property type="component" value="Chromosome 9"/>
</dbReference>
<feature type="region of interest" description="Disordered" evidence="7">
    <location>
        <begin position="218"/>
        <end position="244"/>
    </location>
</feature>
<feature type="region of interest" description="Disordered" evidence="7">
    <location>
        <begin position="117"/>
        <end position="167"/>
    </location>
</feature>
<dbReference type="GeneID" id="28970323"/>
<sequence length="916" mass="100418">MDAAIQASLEAVMDANVTLDSASLSPAPPVLGAESPAPPAQSAKKARSSSKRQTSPWTKNHSSVVPNSAADFRRREANRLAAERSRSRTSEKYNNLEVAAKSWKAENERLRAQIAELENPNGANIGQFGSDLGEASQDHRNEADEDRNGSSAAGEGNHTTRQEEQEAHSNTILAALTGISEADFSEAANEESWMQDMSALIKQSEASGRLAELAVVATGQKDPSSAEVSQQHQNQHDQTTQPIDPDVLDKVEDRQQHPESAESFKQKLIPSPANNPIIALAAAINTEVERIIMEDLAITKAAIATLEKQIKAQKNGEIPSSDGQENIEASLPSSVSYSDVEELTNYSKAVAAQTDQVKEDLPALHQELIGLRDEKTGHEKGVVELIKEVKALEITDEEDKSAFISGLKGLGTYVEILLSDPRDDYLVYTTGLYSTPAIARRRRGRPPKGDLSRTFYQSFLLKYTPPSRSDRHGSATQLENESSPGAKRKMSRRPRQSKLHREAEKEILQNAALDVTEVEVEKDNDTSQIQVPSQNQNQAVPPDEARTSHQANDMGVVVETQVQDAMTIDTAQPDQGATEEAVKRAEQLILSQLVQDHPDNHQNPEHPNVDVPTSFAEFFPAQEELERHAANLSASNQGDPSSSNPSLAGDVISIVRETQDEHPVPGLGGQVSESALARLKKGPPGSCDICTRTFTTVWRKLVLGNETYRVCNPCGLYHKKFGVIRPSELWDDNNSIRRRRVGPRASTKSKDDEEGTSTGMDNERPRKKAKKGVKQDGDTVREDELTRAILEASNLRPSNNDTPDSTQSASNFQVDNANQEEEGQRNFNMTIMDGLRAIPADFENAHHPSGTGAETQPMHFDITDVDTAEENEGLDDTQESSHLDMMTIDPAQRIQIDDSHGHEQAQGDDLDRVFGM</sequence>
<feature type="domain" description="GATA-type" evidence="8">
    <location>
        <begin position="681"/>
        <end position="739"/>
    </location>
</feature>
<dbReference type="InterPro" id="IPR046347">
    <property type="entry name" value="bZIP_sf"/>
</dbReference>
<dbReference type="SMART" id="SM00338">
    <property type="entry name" value="BRLZ"/>
    <property type="match status" value="1"/>
</dbReference>
<dbReference type="InterPro" id="IPR004827">
    <property type="entry name" value="bZIP"/>
</dbReference>
<dbReference type="GO" id="GO:0045944">
    <property type="term" value="P:positive regulation of transcription by RNA polymerase II"/>
    <property type="evidence" value="ECO:0007669"/>
    <property type="project" value="TreeGrafter"/>
</dbReference>
<feature type="compositionally biased region" description="Basic and acidic residues" evidence="7">
    <location>
        <begin position="158"/>
        <end position="167"/>
    </location>
</feature>
<keyword evidence="11" id="KW-1185">Reference proteome</keyword>
<gene>
    <name evidence="10" type="ORF">I303_107223</name>
</gene>
<evidence type="ECO:0000259" key="8">
    <source>
        <dbReference type="PROSITE" id="PS50114"/>
    </source>
</evidence>
<protein>
    <recommendedName>
        <fullName evidence="12">GATA-type domain-containing protein</fullName>
    </recommendedName>
</protein>
<dbReference type="EMBL" id="CP144538">
    <property type="protein sequence ID" value="WWC64612.1"/>
    <property type="molecule type" value="Genomic_DNA"/>
</dbReference>
<dbReference type="Gene3D" id="1.20.5.170">
    <property type="match status" value="1"/>
</dbReference>
<keyword evidence="2" id="KW-0479">Metal-binding</keyword>
<dbReference type="GO" id="GO:0000978">
    <property type="term" value="F:RNA polymerase II cis-regulatory region sequence-specific DNA binding"/>
    <property type="evidence" value="ECO:0007669"/>
    <property type="project" value="TreeGrafter"/>
</dbReference>
<feature type="compositionally biased region" description="Basic and acidic residues" evidence="7">
    <location>
        <begin position="136"/>
        <end position="148"/>
    </location>
</feature>
<dbReference type="GO" id="GO:0005634">
    <property type="term" value="C:nucleus"/>
    <property type="evidence" value="ECO:0007669"/>
    <property type="project" value="UniProtKB-SubCell"/>
</dbReference>
<feature type="region of interest" description="Disordered" evidence="7">
    <location>
        <begin position="518"/>
        <end position="549"/>
    </location>
</feature>
<evidence type="ECO:0000313" key="11">
    <source>
        <dbReference type="Proteomes" id="UP000078595"/>
    </source>
</evidence>
<feature type="compositionally biased region" description="Polar residues" evidence="7">
    <location>
        <begin position="526"/>
        <end position="539"/>
    </location>
</feature>
<dbReference type="AlphaFoldDB" id="A0AAJ8MKP7"/>
<dbReference type="RefSeq" id="XP_065825598.1">
    <property type="nucleotide sequence ID" value="XM_065969526.1"/>
</dbReference>
<keyword evidence="4" id="KW-0862">Zinc</keyword>
<dbReference type="PROSITE" id="PS50217">
    <property type="entry name" value="BZIP"/>
    <property type="match status" value="1"/>
</dbReference>